<sequence>MWEIVENGYDTPPYISALTQAQKDQFNNIKKKDQKAISLIHQALDEITFEKVSNATTTKQLWEKLQAAYKGKGKAKKVRLQSLRGEFQVVQMNETEKVSDYISRVMGIANQMRRLDEENKKEVQVKEDEVEAVDAVVVEDVEEEEEMPKTLIKVEMKIPRSPLGEAMAKEDQGHIRIANFSQDEDKEANEEVETTLLLACKEMKNEDKHSWYLDTGASDHMCRNRELFVELDEKVGGNLTFGDSSKIPVRVKEKGYAVFTKGCSLYLEDCTENLIAKVPMSKNHMFAVNIHTDVAKCLTCCCKDSSWLWHLRFGHMNFRGLKVMASRRMGKGLPSVNQPDQLCEGCLLEKSEAFKCFQNFKALVEKESSFKIQVLRFDRGGEFTSKEFQEFCAANGVRHFLTTLRLPQQNGVDSRTKGYRLYDPNDDKAIISRDVDFDEEAMWDWKSQEENYEFLPSFAEEDDEERQEVITPPASPSCGEISSPKGSSSEGPLQTRRLRHAAIGVKWVFKEKKNSKGEVERYKARLAAKGYKQQHGINYEEVFALVYVQQPLGYVVKGEKNKVLKLKKALYGLKQAPRAWNCRIDRYFQENGFVKCPYEHALYIKVSNGGILIVCLYVDDLIFIGNNPRMFEEFKMAMSNEFEMTSIGLMSYYLGIEVKQMEEGIFISQENYARELELGVPNRPVSTKAKILPVRYKFRNEEINGKFVYGTVVSCGCSNDFVTGGIQAAGRAKLGGIPVGIVAVETQTVMQVIPADPGQLDSHERVVPQAGQVWFPDSATKTAQAIMDFNREELPLFILANWRGSSGGQRDLFEGILQAGSTIVENLRTYRQPVFVYIPMMGELVVGHGLLLTAGSSPTILKCMLIDLLRETFLKPEGMIEIKFRTKEQLECMGRLDPQLIDLKAKLQEAKSSDAYGKTESLQQQIKVREKQLLPLYTQIATRFAELHDTSLRMAAKGVIKEVVDWNRSRFFFYKRLGRRIAEGNMIKTIQDAAGEQLPHKSAMDLIKKWFLDSNMARGQEDAWLDDEAFFAWKDDQRNYEEKLKELRVQKVLLQLSNIGNSTSDVRALPQGLAALLSKMEPSSWSQLVEELRKVIS</sequence>
<dbReference type="Pfam" id="PF13976">
    <property type="entry name" value="gag_pre-integrs"/>
    <property type="match status" value="1"/>
</dbReference>
<dbReference type="Proteomes" id="UP001054252">
    <property type="component" value="Unassembled WGS sequence"/>
</dbReference>
<dbReference type="GO" id="GO:0004190">
    <property type="term" value="F:aspartic-type endopeptidase activity"/>
    <property type="evidence" value="ECO:0007669"/>
    <property type="project" value="UniProtKB-KW"/>
</dbReference>
<evidence type="ECO:0000259" key="5">
    <source>
        <dbReference type="PROSITE" id="PS50989"/>
    </source>
</evidence>
<dbReference type="GO" id="GO:0003676">
    <property type="term" value="F:nucleic acid binding"/>
    <property type="evidence" value="ECO:0007669"/>
    <property type="project" value="InterPro"/>
</dbReference>
<dbReference type="PANTHER" id="PTHR45728:SF3">
    <property type="entry name" value="ACETYL-COA CARBOXYLASE"/>
    <property type="match status" value="1"/>
</dbReference>
<dbReference type="InterPro" id="IPR057670">
    <property type="entry name" value="SH3_retrovirus"/>
</dbReference>
<dbReference type="GO" id="GO:0006633">
    <property type="term" value="P:fatty acid biosynthetic process"/>
    <property type="evidence" value="ECO:0007669"/>
    <property type="project" value="TreeGrafter"/>
</dbReference>
<feature type="region of interest" description="Disordered" evidence="4">
    <location>
        <begin position="463"/>
        <end position="493"/>
    </location>
</feature>
<keyword evidence="2" id="KW-0645">Protease</keyword>
<organism evidence="6 7">
    <name type="scientific">Rubroshorea leprosula</name>
    <dbReference type="NCBI Taxonomy" id="152421"/>
    <lineage>
        <taxon>Eukaryota</taxon>
        <taxon>Viridiplantae</taxon>
        <taxon>Streptophyta</taxon>
        <taxon>Embryophyta</taxon>
        <taxon>Tracheophyta</taxon>
        <taxon>Spermatophyta</taxon>
        <taxon>Magnoliopsida</taxon>
        <taxon>eudicotyledons</taxon>
        <taxon>Gunneridae</taxon>
        <taxon>Pentapetalae</taxon>
        <taxon>rosids</taxon>
        <taxon>malvids</taxon>
        <taxon>Malvales</taxon>
        <taxon>Dipterocarpaceae</taxon>
        <taxon>Rubroshorea</taxon>
    </lineage>
</organism>
<dbReference type="Pfam" id="PF25597">
    <property type="entry name" value="SH3_retrovirus"/>
    <property type="match status" value="1"/>
</dbReference>
<evidence type="ECO:0000256" key="3">
    <source>
        <dbReference type="ARBA" id="ARBA00022840"/>
    </source>
</evidence>
<dbReference type="InterPro" id="IPR049076">
    <property type="entry name" value="ACCA"/>
</dbReference>
<dbReference type="InterPro" id="IPR011763">
    <property type="entry name" value="COA_CT_C"/>
</dbReference>
<dbReference type="AlphaFoldDB" id="A0AAV5J9R6"/>
<reference evidence="6 7" key="1">
    <citation type="journal article" date="2021" name="Commun. Biol.">
        <title>The genome of Shorea leprosula (Dipterocarpaceae) highlights the ecological relevance of drought in aseasonal tropical rainforests.</title>
        <authorList>
            <person name="Ng K.K.S."/>
            <person name="Kobayashi M.J."/>
            <person name="Fawcett J.A."/>
            <person name="Hatakeyama M."/>
            <person name="Paape T."/>
            <person name="Ng C.H."/>
            <person name="Ang C.C."/>
            <person name="Tnah L.H."/>
            <person name="Lee C.T."/>
            <person name="Nishiyama T."/>
            <person name="Sese J."/>
            <person name="O'Brien M.J."/>
            <person name="Copetti D."/>
            <person name="Mohd Noor M.I."/>
            <person name="Ong R.C."/>
            <person name="Putra M."/>
            <person name="Sireger I.Z."/>
            <person name="Indrioko S."/>
            <person name="Kosugi Y."/>
            <person name="Izuno A."/>
            <person name="Isagi Y."/>
            <person name="Lee S.L."/>
            <person name="Shimizu K.K."/>
        </authorList>
    </citation>
    <scope>NUCLEOTIDE SEQUENCE [LARGE SCALE GENOMIC DNA]</scope>
    <source>
        <strain evidence="6">214</strain>
    </source>
</reference>
<dbReference type="InterPro" id="IPR054722">
    <property type="entry name" value="PolX-like_BBD"/>
</dbReference>
<dbReference type="PANTHER" id="PTHR45728">
    <property type="entry name" value="ACETYL-COA CARBOXYLASE, ISOFORM A"/>
    <property type="match status" value="1"/>
</dbReference>
<comment type="caution">
    <text evidence="6">The sequence shown here is derived from an EMBL/GenBank/DDBJ whole genome shotgun (WGS) entry which is preliminary data.</text>
</comment>
<evidence type="ECO:0000256" key="4">
    <source>
        <dbReference type="SAM" id="MobiDB-lite"/>
    </source>
</evidence>
<evidence type="ECO:0000256" key="1">
    <source>
        <dbReference type="ARBA" id="ARBA00022741"/>
    </source>
</evidence>
<dbReference type="InterPro" id="IPR012337">
    <property type="entry name" value="RNaseH-like_sf"/>
</dbReference>
<dbReference type="Gene3D" id="3.30.420.10">
    <property type="entry name" value="Ribonuclease H-like superfamily/Ribonuclease H"/>
    <property type="match status" value="1"/>
</dbReference>
<dbReference type="InterPro" id="IPR036397">
    <property type="entry name" value="RNaseH_sf"/>
</dbReference>
<dbReference type="SUPFAM" id="SSF56672">
    <property type="entry name" value="DNA/RNA polymerases"/>
    <property type="match status" value="1"/>
</dbReference>
<keyword evidence="3" id="KW-0067">ATP-binding</keyword>
<keyword evidence="2" id="KW-0064">Aspartyl protease</keyword>
<keyword evidence="7" id="KW-1185">Reference proteome</keyword>
<dbReference type="SUPFAM" id="SSF52096">
    <property type="entry name" value="ClpP/crotonase"/>
    <property type="match status" value="1"/>
</dbReference>
<gene>
    <name evidence="6" type="ORF">SLEP1_g20808</name>
</gene>
<dbReference type="PROSITE" id="PS50989">
    <property type="entry name" value="COA_CT_CTER"/>
    <property type="match status" value="1"/>
</dbReference>
<dbReference type="InterPro" id="IPR034733">
    <property type="entry name" value="AcCoA_carboxyl_beta"/>
</dbReference>
<dbReference type="Gene3D" id="3.90.226.10">
    <property type="entry name" value="2-enoyl-CoA Hydratase, Chain A, domain 1"/>
    <property type="match status" value="1"/>
</dbReference>
<name>A0AAV5J9R6_9ROSI</name>
<proteinExistence type="predicted"/>
<dbReference type="InterPro" id="IPR025724">
    <property type="entry name" value="GAG-pre-integrase_dom"/>
</dbReference>
<dbReference type="Pfam" id="PF14223">
    <property type="entry name" value="Retrotran_gag_2"/>
    <property type="match status" value="1"/>
</dbReference>
<dbReference type="InterPro" id="IPR043502">
    <property type="entry name" value="DNA/RNA_pol_sf"/>
</dbReference>
<dbReference type="GO" id="GO:0005524">
    <property type="term" value="F:ATP binding"/>
    <property type="evidence" value="ECO:0007669"/>
    <property type="project" value="UniProtKB-KW"/>
</dbReference>
<dbReference type="Pfam" id="PF22936">
    <property type="entry name" value="Pol_BBD"/>
    <property type="match status" value="1"/>
</dbReference>
<keyword evidence="2" id="KW-0378">Hydrolase</keyword>
<dbReference type="InterPro" id="IPR013103">
    <property type="entry name" value="RVT_2"/>
</dbReference>
<evidence type="ECO:0000256" key="2">
    <source>
        <dbReference type="ARBA" id="ARBA00022750"/>
    </source>
</evidence>
<protein>
    <recommendedName>
        <fullName evidence="5">CoA carboxyltransferase C-terminal domain-containing protein</fullName>
    </recommendedName>
</protein>
<dbReference type="Pfam" id="PF01039">
    <property type="entry name" value="Carboxyl_trans"/>
    <property type="match status" value="1"/>
</dbReference>
<dbReference type="Pfam" id="PF07727">
    <property type="entry name" value="RVT_2"/>
    <property type="match status" value="1"/>
</dbReference>
<feature type="domain" description="CoA carboxyltransferase C-terminal" evidence="5">
    <location>
        <begin position="671"/>
        <end position="992"/>
    </location>
</feature>
<evidence type="ECO:0000313" key="6">
    <source>
        <dbReference type="EMBL" id="GKV09283.1"/>
    </source>
</evidence>
<evidence type="ECO:0000313" key="7">
    <source>
        <dbReference type="Proteomes" id="UP001054252"/>
    </source>
</evidence>
<dbReference type="GO" id="GO:0003989">
    <property type="term" value="F:acetyl-CoA carboxylase activity"/>
    <property type="evidence" value="ECO:0007669"/>
    <property type="project" value="InterPro"/>
</dbReference>
<keyword evidence="1" id="KW-0547">Nucleotide-binding</keyword>
<accession>A0AAV5J9R6</accession>
<dbReference type="EMBL" id="BPVZ01000030">
    <property type="protein sequence ID" value="GKV09283.1"/>
    <property type="molecule type" value="Genomic_DNA"/>
</dbReference>
<dbReference type="SUPFAM" id="SSF53098">
    <property type="entry name" value="Ribonuclease H-like"/>
    <property type="match status" value="1"/>
</dbReference>
<dbReference type="InterPro" id="IPR029045">
    <property type="entry name" value="ClpP/crotonase-like_dom_sf"/>
</dbReference>